<proteinExistence type="predicted"/>
<dbReference type="Proteomes" id="UP000054977">
    <property type="component" value="Unassembled WGS sequence"/>
</dbReference>
<dbReference type="OrthoDB" id="9104690at2"/>
<accession>A0A158JEB1</accession>
<protein>
    <submittedName>
        <fullName evidence="1">ATPase</fullName>
    </submittedName>
</protein>
<reference evidence="1" key="1">
    <citation type="submission" date="2016-01" db="EMBL/GenBank/DDBJ databases">
        <authorList>
            <person name="Peeters C."/>
        </authorList>
    </citation>
    <scope>NUCLEOTIDE SEQUENCE [LARGE SCALE GENOMIC DNA]</scope>
    <source>
        <strain evidence="1">LMG 22934</strain>
    </source>
</reference>
<name>A0A158JEB1_9BURK</name>
<gene>
    <name evidence="1" type="ORF">AWB65_06393</name>
</gene>
<dbReference type="EMBL" id="FCNW02000080">
    <property type="protein sequence ID" value="SAL66779.1"/>
    <property type="molecule type" value="Genomic_DNA"/>
</dbReference>
<dbReference type="AlphaFoldDB" id="A0A158JEB1"/>
<evidence type="ECO:0000313" key="1">
    <source>
        <dbReference type="EMBL" id="SAL66779.1"/>
    </source>
</evidence>
<sequence length="89" mass="9754">MAQLVIKGAVGQMDLLTQHEATTGRLCRSVNLSVSADGKSVLLVESDERKVGIHREHRFEITIGELIALVRARGAELRGENHVRAADPR</sequence>
<evidence type="ECO:0000313" key="2">
    <source>
        <dbReference type="Proteomes" id="UP000054977"/>
    </source>
</evidence>
<organism evidence="1 2">
    <name type="scientific">Caballeronia humi</name>
    <dbReference type="NCBI Taxonomy" id="326474"/>
    <lineage>
        <taxon>Bacteria</taxon>
        <taxon>Pseudomonadati</taxon>
        <taxon>Pseudomonadota</taxon>
        <taxon>Betaproteobacteria</taxon>
        <taxon>Burkholderiales</taxon>
        <taxon>Burkholderiaceae</taxon>
        <taxon>Caballeronia</taxon>
    </lineage>
</organism>
<comment type="caution">
    <text evidence="1">The sequence shown here is derived from an EMBL/GenBank/DDBJ whole genome shotgun (WGS) entry which is preliminary data.</text>
</comment>
<keyword evidence="2" id="KW-1185">Reference proteome</keyword>
<dbReference type="RefSeq" id="WP_087670877.1">
    <property type="nucleotide sequence ID" value="NZ_FCNW02000080.1"/>
</dbReference>